<dbReference type="PANTHER" id="PTHR45527">
    <property type="entry name" value="NONRIBOSOMAL PEPTIDE SYNTHETASE"/>
    <property type="match status" value="1"/>
</dbReference>
<dbReference type="Gene3D" id="3.40.50.150">
    <property type="entry name" value="Vaccinia Virus protein VP39"/>
    <property type="match status" value="1"/>
</dbReference>
<dbReference type="GO" id="GO:0031177">
    <property type="term" value="F:phosphopantetheine binding"/>
    <property type="evidence" value="ECO:0007669"/>
    <property type="project" value="TreeGrafter"/>
</dbReference>
<dbReference type="Pfam" id="PF13193">
    <property type="entry name" value="AMP-binding_C"/>
    <property type="match status" value="1"/>
</dbReference>
<dbReference type="SUPFAM" id="SSF53335">
    <property type="entry name" value="S-adenosyl-L-methionine-dependent methyltransferases"/>
    <property type="match status" value="1"/>
</dbReference>
<reference evidence="2 3" key="1">
    <citation type="submission" date="2017-04" db="EMBL/GenBank/DDBJ databases">
        <title>The new phylogeny of genus Mycobacterium.</title>
        <authorList>
            <person name="Tortoli E."/>
            <person name="Trovato A."/>
            <person name="Cirillo D.M."/>
        </authorList>
    </citation>
    <scope>NUCLEOTIDE SEQUENCE [LARGE SCALE GENOMIC DNA]</scope>
    <source>
        <strain evidence="2 3">TBL 1200985</strain>
    </source>
</reference>
<dbReference type="GO" id="GO:0005829">
    <property type="term" value="C:cytosol"/>
    <property type="evidence" value="ECO:0007669"/>
    <property type="project" value="TreeGrafter"/>
</dbReference>
<dbReference type="InterPro" id="IPR042099">
    <property type="entry name" value="ANL_N_sf"/>
</dbReference>
<dbReference type="Pfam" id="PF00550">
    <property type="entry name" value="PP-binding"/>
    <property type="match status" value="1"/>
</dbReference>
<dbReference type="Proteomes" id="UP000193247">
    <property type="component" value="Unassembled WGS sequence"/>
</dbReference>
<dbReference type="SUPFAM" id="SSF56801">
    <property type="entry name" value="Acetyl-CoA synthetase-like"/>
    <property type="match status" value="1"/>
</dbReference>
<dbReference type="Gene3D" id="3.40.50.1820">
    <property type="entry name" value="alpha/beta hydrolase"/>
    <property type="match status" value="1"/>
</dbReference>
<dbReference type="InterPro" id="IPR045851">
    <property type="entry name" value="AMP-bd_C_sf"/>
</dbReference>
<dbReference type="GO" id="GO:0043041">
    <property type="term" value="P:amino acid activation for nonribosomal peptide biosynthetic process"/>
    <property type="evidence" value="ECO:0007669"/>
    <property type="project" value="TreeGrafter"/>
</dbReference>
<evidence type="ECO:0000259" key="1">
    <source>
        <dbReference type="PROSITE" id="PS50075"/>
    </source>
</evidence>
<organism evidence="2 3">
    <name type="scientific">Mycobacterium decipiens</name>
    <dbReference type="NCBI Taxonomy" id="1430326"/>
    <lineage>
        <taxon>Bacteria</taxon>
        <taxon>Bacillati</taxon>
        <taxon>Actinomycetota</taxon>
        <taxon>Actinomycetes</taxon>
        <taxon>Mycobacteriales</taxon>
        <taxon>Mycobacteriaceae</taxon>
        <taxon>Mycobacterium</taxon>
    </lineage>
</organism>
<dbReference type="RefSeq" id="WP_119185121.1">
    <property type="nucleotide sequence ID" value="NZ_NCXP01000080.1"/>
</dbReference>
<name>A0A1X2LJR8_9MYCO</name>
<evidence type="ECO:0000313" key="2">
    <source>
        <dbReference type="EMBL" id="OSC34392.1"/>
    </source>
</evidence>
<evidence type="ECO:0000313" key="3">
    <source>
        <dbReference type="Proteomes" id="UP000193247"/>
    </source>
</evidence>
<dbReference type="OrthoDB" id="4501954at2"/>
<dbReference type="STRING" id="1430326.B8W66_23555"/>
<feature type="non-terminal residue" evidence="2">
    <location>
        <position position="592"/>
    </location>
</feature>
<proteinExistence type="predicted"/>
<gene>
    <name evidence="2" type="ORF">B8W66_23555</name>
</gene>
<dbReference type="Gene3D" id="3.30.300.30">
    <property type="match status" value="2"/>
</dbReference>
<dbReference type="GO" id="GO:0044550">
    <property type="term" value="P:secondary metabolite biosynthetic process"/>
    <property type="evidence" value="ECO:0007669"/>
    <property type="project" value="TreeGrafter"/>
</dbReference>
<dbReference type="Pfam" id="PF08242">
    <property type="entry name" value="Methyltransf_12"/>
    <property type="match status" value="1"/>
</dbReference>
<dbReference type="PANTHER" id="PTHR45527:SF1">
    <property type="entry name" value="FATTY ACID SYNTHASE"/>
    <property type="match status" value="1"/>
</dbReference>
<dbReference type="InterPro" id="IPR025110">
    <property type="entry name" value="AMP-bd_C"/>
</dbReference>
<feature type="domain" description="Carrier" evidence="1">
    <location>
        <begin position="549"/>
        <end position="592"/>
    </location>
</feature>
<feature type="non-terminal residue" evidence="2">
    <location>
        <position position="1"/>
    </location>
</feature>
<dbReference type="CDD" id="cd02440">
    <property type="entry name" value="AdoMet_MTases"/>
    <property type="match status" value="1"/>
</dbReference>
<dbReference type="AlphaFoldDB" id="A0A1X2LJR8"/>
<protein>
    <recommendedName>
        <fullName evidence="1">Carrier domain-containing protein</fullName>
    </recommendedName>
</protein>
<dbReference type="EMBL" id="NCXP01000080">
    <property type="protein sequence ID" value="OSC34392.1"/>
    <property type="molecule type" value="Genomic_DNA"/>
</dbReference>
<comment type="caution">
    <text evidence="2">The sequence shown here is derived from an EMBL/GenBank/DDBJ whole genome shotgun (WGS) entry which is preliminary data.</text>
</comment>
<dbReference type="InterPro" id="IPR029063">
    <property type="entry name" value="SAM-dependent_MTases_sf"/>
</dbReference>
<dbReference type="PROSITE" id="PS50075">
    <property type="entry name" value="CARRIER"/>
    <property type="match status" value="1"/>
</dbReference>
<keyword evidence="3" id="KW-1185">Reference proteome</keyword>
<sequence>SRMYRSGDLVRWTAAGQLEFVGRADDQVKIRGFRIEPGEIEAVLAAHPRVAQAVVSAHTTTTDTDGGISEKQLVGYVVPDREAMLARDAAREAGLVGQWERVYDGVYSGLTSQVSEVLGEDFRGWNSSYTGAPIPLEQMREWRAAAVERIQGLSPARVLEIGVGTGLLLTQLAPDCVEYWGTDFSAPTIQMLRAAVASQPWGDRVRLHVQPADRAEGLPAGHFDVVVLNSVIQYFPSAGYLLDVLAVAMRLLAPGGALFIGDVRNLALLTAFTTKVLCTDTAGAKDAAAVMRERVRREMLAEQELLLAPEFFTALPQYLPDIAAVEVQLKQMRAVNELSCYRYEVVLRKGPVPVRSLADLPIQPWQRFESLTVVGEYLREQRPAGLRVTGIPHGAVWPDVAMAQALAEAGDRVPVSQIPAEPSGPDAVLPHQVHQLGQETGYTVAITWSSTPGLMDLLLTDSLDAQPSSALSDLYLPGAPIGSLAGYVNDPSAIELAVEVRRWVGERLPEYMVPAVVMVIPALPLTANGKLDRRGLPAPQFSGTTTYRGPRDEREAVLAKLFAEVLGVAQVGIDDKFFDLGGHSLSVTRLVA</sequence>
<accession>A0A1X2LJR8</accession>
<dbReference type="InterPro" id="IPR029058">
    <property type="entry name" value="AB_hydrolase_fold"/>
</dbReference>
<dbReference type="InterPro" id="IPR009081">
    <property type="entry name" value="PP-bd_ACP"/>
</dbReference>
<dbReference type="InterPro" id="IPR013217">
    <property type="entry name" value="Methyltransf_12"/>
</dbReference>
<dbReference type="Gene3D" id="3.40.50.12780">
    <property type="entry name" value="N-terminal domain of ligase-like"/>
    <property type="match status" value="1"/>
</dbReference>